<dbReference type="Gene3D" id="3.90.1150.10">
    <property type="entry name" value="Aspartate Aminotransferase, domain 1"/>
    <property type="match status" value="1"/>
</dbReference>
<dbReference type="InterPro" id="IPR000796">
    <property type="entry name" value="Asp_trans"/>
</dbReference>
<evidence type="ECO:0000256" key="2">
    <source>
        <dbReference type="ARBA" id="ARBA00007441"/>
    </source>
</evidence>
<sequence length="394" mass="41372">MFEALAEQPSDSLLALIKAFAADPRPGKIDLGVGVYRDEEGRTPVMAAVKAAETILLREQDSKSYLGPEGDVAFVERLAPIVLGAEQAASPRLAGIQTPGGSGALRLGAELVAAARPGARVWLGMPSWPNHAPVLKAGGLVVTSYEAVDLAGQTLLFEAMIAALSQAAAGDVVLLHGCCHNPTGIDPDAAQWRVLADLVARRGLVPFVDLAYQGLGRGLEEDAEGLRTVLAAADEALVAYSCDKNFGLYRDRTGALYVLARDARAAGAVASNLKALSRVNWSMPPDHGAAAVRLVLERDDLAAQWRGELAAMAERIRAVRTALAAREPRLAFVAAQNGLFSNLAIDRSGIEALRARHGVYMADSGRINLAGLRLAEVDRLVAALDAVGAFAGAH</sequence>
<comment type="subunit">
    <text evidence="3">Homodimer.</text>
</comment>
<comment type="similarity">
    <text evidence="2">Belongs to the class-I pyridoxal-phosphate-dependent aminotransferase family.</text>
</comment>
<evidence type="ECO:0000256" key="3">
    <source>
        <dbReference type="ARBA" id="ARBA00011738"/>
    </source>
</evidence>
<dbReference type="EMBL" id="JAUSVX010000016">
    <property type="protein sequence ID" value="MDQ0473338.1"/>
    <property type="molecule type" value="Genomic_DNA"/>
</dbReference>
<keyword evidence="9" id="KW-1185">Reference proteome</keyword>
<dbReference type="PANTHER" id="PTHR11879">
    <property type="entry name" value="ASPARTATE AMINOTRANSFERASE"/>
    <property type="match status" value="1"/>
</dbReference>
<evidence type="ECO:0000313" key="9">
    <source>
        <dbReference type="Proteomes" id="UP001242480"/>
    </source>
</evidence>
<dbReference type="InterPro" id="IPR015421">
    <property type="entry name" value="PyrdxlP-dep_Trfase_major"/>
</dbReference>
<evidence type="ECO:0000256" key="1">
    <source>
        <dbReference type="ARBA" id="ARBA00001933"/>
    </source>
</evidence>
<dbReference type="Gene3D" id="3.40.640.10">
    <property type="entry name" value="Type I PLP-dependent aspartate aminotransferase-like (Major domain)"/>
    <property type="match status" value="1"/>
</dbReference>
<dbReference type="Pfam" id="PF00155">
    <property type="entry name" value="Aminotran_1_2"/>
    <property type="match status" value="1"/>
</dbReference>
<dbReference type="CDD" id="cd00609">
    <property type="entry name" value="AAT_like"/>
    <property type="match status" value="1"/>
</dbReference>
<comment type="caution">
    <text evidence="8">The sequence shown here is derived from an EMBL/GenBank/DDBJ whole genome shotgun (WGS) entry which is preliminary data.</text>
</comment>
<protein>
    <submittedName>
        <fullName evidence="8">Aromatic-amino-acid transaminase</fullName>
        <ecNumber evidence="8">2.6.1.57</ecNumber>
    </submittedName>
</protein>
<feature type="domain" description="Aminotransferase class I/classII large" evidence="7">
    <location>
        <begin position="27"/>
        <end position="384"/>
    </location>
</feature>
<dbReference type="InterPro" id="IPR004839">
    <property type="entry name" value="Aminotransferase_I/II_large"/>
</dbReference>
<dbReference type="PANTHER" id="PTHR11879:SF22">
    <property type="entry name" value="ASPARTATE AMINOTRANSFERASE, MITOCHONDRIAL"/>
    <property type="match status" value="1"/>
</dbReference>
<evidence type="ECO:0000313" key="8">
    <source>
        <dbReference type="EMBL" id="MDQ0473338.1"/>
    </source>
</evidence>
<keyword evidence="4 8" id="KW-0032">Aminotransferase</keyword>
<comment type="cofactor">
    <cofactor evidence="1">
        <name>pyridoxal 5'-phosphate</name>
        <dbReference type="ChEBI" id="CHEBI:597326"/>
    </cofactor>
</comment>
<proteinExistence type="inferred from homology"/>
<evidence type="ECO:0000259" key="7">
    <source>
        <dbReference type="Pfam" id="PF00155"/>
    </source>
</evidence>
<evidence type="ECO:0000256" key="4">
    <source>
        <dbReference type="ARBA" id="ARBA00022576"/>
    </source>
</evidence>
<dbReference type="NCBIfam" id="NF006719">
    <property type="entry name" value="PRK09257.1"/>
    <property type="match status" value="1"/>
</dbReference>
<accession>A0ABU0JIU9</accession>
<keyword evidence="6" id="KW-0663">Pyridoxal phosphate</keyword>
<dbReference type="Proteomes" id="UP001242480">
    <property type="component" value="Unassembled WGS sequence"/>
</dbReference>
<dbReference type="RefSeq" id="WP_307281472.1">
    <property type="nucleotide sequence ID" value="NZ_JAUSVX010000016.1"/>
</dbReference>
<dbReference type="InterPro" id="IPR015424">
    <property type="entry name" value="PyrdxlP-dep_Trfase"/>
</dbReference>
<reference evidence="8 9" key="1">
    <citation type="submission" date="2023-07" db="EMBL/GenBank/DDBJ databases">
        <title>Genomic Encyclopedia of Type Strains, Phase IV (KMG-IV): sequencing the most valuable type-strain genomes for metagenomic binning, comparative biology and taxonomic classification.</title>
        <authorList>
            <person name="Goeker M."/>
        </authorList>
    </citation>
    <scope>NUCLEOTIDE SEQUENCE [LARGE SCALE GENOMIC DNA]</scope>
    <source>
        <strain evidence="8 9">DSM 19619</strain>
    </source>
</reference>
<keyword evidence="5 8" id="KW-0808">Transferase</keyword>
<dbReference type="PRINTS" id="PR00799">
    <property type="entry name" value="TRANSAMINASE"/>
</dbReference>
<organism evidence="8 9">
    <name type="scientific">Labrys wisconsinensis</name>
    <dbReference type="NCBI Taxonomy" id="425677"/>
    <lineage>
        <taxon>Bacteria</taxon>
        <taxon>Pseudomonadati</taxon>
        <taxon>Pseudomonadota</taxon>
        <taxon>Alphaproteobacteria</taxon>
        <taxon>Hyphomicrobiales</taxon>
        <taxon>Xanthobacteraceae</taxon>
        <taxon>Labrys</taxon>
    </lineage>
</organism>
<dbReference type="InterPro" id="IPR015422">
    <property type="entry name" value="PyrdxlP-dep_Trfase_small"/>
</dbReference>
<name>A0ABU0JIU9_9HYPH</name>
<evidence type="ECO:0000256" key="6">
    <source>
        <dbReference type="ARBA" id="ARBA00022898"/>
    </source>
</evidence>
<gene>
    <name evidence="8" type="ORF">QO011_006374</name>
</gene>
<evidence type="ECO:0000256" key="5">
    <source>
        <dbReference type="ARBA" id="ARBA00022679"/>
    </source>
</evidence>
<dbReference type="EC" id="2.6.1.57" evidence="8"/>
<dbReference type="SUPFAM" id="SSF53383">
    <property type="entry name" value="PLP-dependent transferases"/>
    <property type="match status" value="1"/>
</dbReference>
<dbReference type="GO" id="GO:0008483">
    <property type="term" value="F:transaminase activity"/>
    <property type="evidence" value="ECO:0007669"/>
    <property type="project" value="UniProtKB-KW"/>
</dbReference>